<feature type="compositionally biased region" description="Gly residues" evidence="9">
    <location>
        <begin position="272"/>
        <end position="281"/>
    </location>
</feature>
<dbReference type="InterPro" id="IPR043502">
    <property type="entry name" value="DNA/RNA_pol_sf"/>
</dbReference>
<feature type="region of interest" description="Disordered" evidence="9">
    <location>
        <begin position="203"/>
        <end position="223"/>
    </location>
</feature>
<comment type="catalytic activity">
    <reaction evidence="8">
        <text>DNA(n) + a 2'-deoxyribonucleoside 5'-triphosphate = DNA(n+1) + diphosphate</text>
        <dbReference type="Rhea" id="RHEA:22508"/>
        <dbReference type="Rhea" id="RHEA-COMP:17339"/>
        <dbReference type="Rhea" id="RHEA-COMP:17340"/>
        <dbReference type="ChEBI" id="CHEBI:33019"/>
        <dbReference type="ChEBI" id="CHEBI:61560"/>
        <dbReference type="ChEBI" id="CHEBI:173112"/>
        <dbReference type="EC" id="2.7.7.7"/>
    </reaction>
</comment>
<feature type="domain" description="DNA-directed DNA polymerase family B mitochondria/virus" evidence="10">
    <location>
        <begin position="2119"/>
        <end position="2175"/>
    </location>
</feature>
<feature type="compositionally biased region" description="Acidic residues" evidence="9">
    <location>
        <begin position="2701"/>
        <end position="2710"/>
    </location>
</feature>
<proteinExistence type="inferred from homology"/>
<evidence type="ECO:0000313" key="11">
    <source>
        <dbReference type="EMBL" id="KAL3082541.1"/>
    </source>
</evidence>
<feature type="compositionally biased region" description="Low complexity" evidence="9">
    <location>
        <begin position="145"/>
        <end position="188"/>
    </location>
</feature>
<sequence length="2744" mass="303086">MPLPFCERCCGGNQFDFRQHPFVYRRLFFGGTRRITMVGTARRIVVIGGGMEKREGERGTVQRRSAPSGDVLLRWCQCCTDGELMMKTHKCSGKKQFTSTRFVHQQLKVRQQTNMDNNNSNNGGGNNGGRKAPPSRTGRKRLHESSSSSNIGGGSSNSANIFADGDTSSTVRGVSTRSRQPQQQQQQLQHNYNDLELLLIPGIDDVNSPAPQPQQTQTVQRPIGTGNGRQIVAANSAFRGASVDEALQDVLGGGSGGAMDQRNERNVNNHGGSSGGGGGGDSTSALQLEHMRGAVALPSQQQLALTVSNSVDNGGIVQHPNGGGGIVQHPNGGGGIVQHPNGGGGIVQHPNGGGSIVQHPNGGGSIVQYPNGAVSGASVPMWSLNNSAATFASLMTAGGGDGSCAARPGGGTPSMVRGTVGGGLEALPPSVREAVALVHARQRQKMVNNNMQPEFASVVPAIGENGFSNLWWIYLEWQPDMVMNRVVGLVVLAGPFTTQTDISGYDVRIIFDHHDLEHEMAMHGWQECVQRMSNICAGQIVEFTRLKVRAQGHNAKGSFPFTLLYNAESRHRIVGQSSSAVATSVFNPPSTNTPIIVEANDNTNNAISIPSGVSGPISQQGGNGGFGGGGSSVMAAPRQTDQQQRAGVSANAGSEQHRLVMQSDDDYDGEEQQDEQSRGSGGSDGGPAANFALSAGTDAPRTETGVSSTPWLSATRPPTPGPSSSSTNAHARHNTQQQPRSSPPPVRACSITAQRSISAIVRQMNTNAAAVARDESRSRDRRRLRQLNAQPRQGRRLSTPRSSRGRNTLSPRPPHNVITIESDAEEEALGVAQQQPLADEDQHFYDDEMLTIEDQIAQGLVEGAANEVVMMGNHPLAAADRVWMIGTAFEMSTLPSSVKGIVEHDEAGRRNLMCCICQEWMVGGGERVVRPSCGHFLHACCFEREAKLRRCNARRQIGRGRPSFTDQSDHDSSSTNRSDHQQHVRGAPPMRDSREPAVPNLGSSSTSSASAAESANVAPSNDEADAGDADGQRLDHFCRVVGAWERTECRSRNTRCEAVEVSLRGWEGAHRPDTLLARCIAHLLQRVLSDRAPPMRIGMSCQPPQFASPYHIPHRAPEQNTAAAMGAELERLAAQSAGGVDLFGGTVLFRISAVWQLDASGQSGAGACAGDEQEARGTVRCRSFFPVVNPGDRWCLARAIVLGLADRRAHLQYGAGSVQAAAQFRAFWLAQHGPGGAQAARQLLHLATLPLDKQDYGVADAQRLQQALDTRLGAQQVRLVIFEREHGCRVLWKGAQRAHFNISLLLQQDAHYGYIQRPAQLFRAKQFCVECEHPVDRRTHPLGCRAVCGLCMRYDELRFPCRRQGGDGSSGTFCQHCRFVFPNADCFDAHRRRVDVPPAPPPGVAAAAAAVPHGAAAVGADVAPAFADRRRGRTHRSMCEERRLCEWCNVVVWARSGPHVCRRRPQQQQQQQQENRVILPQQQQQNHHHHQSSPPPKCEKCGGPHDPERTPHFIQPKQYARQCQWRRGAARGAHDNADDGAVADAAVDDEHDDNDDVSEEEGAAAGAAHGGAGDGARGRVRKPKPVRFIFWDVECAQERVGEQQEQLEDEEAEAAHGADDEAGAMDAVQQQQQQQLPELLKHVPVLVCAEVICERCVAYGVDIEREPLRRAPQCQCGVPWRGANRRRWCSRIGEEQFDDDDTGGQATAQQQQQHQQQQMPPDGLNPRRLRFFCDGEPGTGRGAMAQFVDFLLHTGPKGTRTVMLAHNGGRYDVHLLLEELQRRGERPKKAVQHGLRVYMLELRGTHQRQLICKDSLNFFHAALATLPRTFGLRGVLDKPFFPYHHIREQNLDVELPAGTLPPPAAYDPDRMRAAQRADFMTWYERELHRPGRQPFVLRRELLRYCWNDVRILRAACLRFRELVGECADGMEPFLAATTIASLAMAVFRQHHLRPHTMVHTPEGGFLRGRRASAESRRFFALLAAMRPDLGPLRTARWSVGEMVMDNSSWGGDDDGFRLDCVAYRRPPLRPLCIEFNGCYMHGCRECYPERQMVLAGGRSAELLWARTQQRAWELAELHGMQVQSVWECQFRRMLRNSPRMRKLYKERCVDVPVPLDLRKHALFGGRVEPFWLLYSCAPDEEIVYIDIVSLYPFCMKTRPFPIGTPRVWTGEQLWQQQPQTARGHPNTDCAGPPPPALRPPALPWCRPEDNPFRGFLFCRVLPPSADELGDREPLLPYRTQADGRLTFGLCARCAELRHQRTCRHTERERAWTAAYTHVAPPLHRVSGTRRGVALPRCTSCTRRQRASRRQRLREHLRRLKAEASGWPAGCDDEAARAEHVRQFAEQEGVHLRRDNIGHNPGLRQLAKDLLNSLWGKMAERPERDEVVYTDSARAFHELLMDARQEVVSFTHINEQLDRCVVRKREPFARAPEHNNLAVACFVTSHARLYLYEWLEEVRRVGGRALYCDTDSVLYVRRLGAAGVREGNALGDMKRELPGRRIIDFFAAGPKNYGFQHVDARTGQDLMAERKVRSFELTYAADQQLQYGRMRQLVINHFGRPEQRAYHGGGGGGDIAEAATEQRTIAVPCQRFVRSQQADIFTRRSTRVYRPVYTKGRVLRPPTAGGEAAAAEEQAEAVTPAPLFIRTRPFGWCSAEAQQMETDDDDDEEEEDEEAAAISDDDGGESDGMGQPVRKRARAEPVEEMLVEVEEQAAPPADPDLEEEPVAGCSTWNQQRRLNEHIFRN</sequence>
<evidence type="ECO:0000256" key="5">
    <source>
        <dbReference type="ARBA" id="ARBA00022705"/>
    </source>
</evidence>
<dbReference type="PANTHER" id="PTHR33568">
    <property type="entry name" value="DNA POLYMERASE"/>
    <property type="match status" value="1"/>
</dbReference>
<feature type="compositionally biased region" description="Basic and acidic residues" evidence="9">
    <location>
        <begin position="1497"/>
        <end position="1511"/>
    </location>
</feature>
<feature type="region of interest" description="Disordered" evidence="9">
    <location>
        <begin position="252"/>
        <end position="284"/>
    </location>
</feature>
<feature type="region of interest" description="Disordered" evidence="9">
    <location>
        <begin position="959"/>
        <end position="1030"/>
    </location>
</feature>
<dbReference type="InterPro" id="IPR004868">
    <property type="entry name" value="DNA-dir_DNA_pol_B_mt/vir"/>
</dbReference>
<dbReference type="Pfam" id="PF03175">
    <property type="entry name" value="DNA_pol_B_2"/>
    <property type="match status" value="2"/>
</dbReference>
<feature type="region of interest" description="Disordered" evidence="9">
    <location>
        <begin position="2657"/>
        <end position="2732"/>
    </location>
</feature>
<feature type="compositionally biased region" description="Low complexity" evidence="9">
    <location>
        <begin position="1703"/>
        <end position="1718"/>
    </location>
</feature>
<feature type="compositionally biased region" description="Low complexity" evidence="9">
    <location>
        <begin position="1003"/>
        <end position="1020"/>
    </location>
</feature>
<evidence type="ECO:0000256" key="4">
    <source>
        <dbReference type="ARBA" id="ARBA00022695"/>
    </source>
</evidence>
<keyword evidence="12" id="KW-1185">Reference proteome</keyword>
<dbReference type="Gene3D" id="3.30.420.10">
    <property type="entry name" value="Ribonuclease H-like superfamily/Ribonuclease H"/>
    <property type="match status" value="1"/>
</dbReference>
<accession>A0ABD2IYF6</accession>
<feature type="compositionally biased region" description="Polar residues" evidence="9">
    <location>
        <begin position="799"/>
        <end position="810"/>
    </location>
</feature>
<evidence type="ECO:0000256" key="9">
    <source>
        <dbReference type="SAM" id="MobiDB-lite"/>
    </source>
</evidence>
<feature type="region of interest" description="Disordered" evidence="9">
    <location>
        <begin position="1695"/>
        <end position="1726"/>
    </location>
</feature>
<evidence type="ECO:0000256" key="3">
    <source>
        <dbReference type="ARBA" id="ARBA00022679"/>
    </source>
</evidence>
<dbReference type="Proteomes" id="UP001620626">
    <property type="component" value="Unassembled WGS sequence"/>
</dbReference>
<feature type="region of interest" description="Disordered" evidence="9">
    <location>
        <begin position="768"/>
        <end position="816"/>
    </location>
</feature>
<evidence type="ECO:0000259" key="10">
    <source>
        <dbReference type="Pfam" id="PF03175"/>
    </source>
</evidence>
<evidence type="ECO:0000313" key="12">
    <source>
        <dbReference type="Proteomes" id="UP001620626"/>
    </source>
</evidence>
<comment type="caution">
    <text evidence="11">The sequence shown here is derived from an EMBL/GenBank/DDBJ whole genome shotgun (WGS) entry which is preliminary data.</text>
</comment>
<feature type="compositionally biased region" description="Gly residues" evidence="9">
    <location>
        <begin position="621"/>
        <end position="631"/>
    </location>
</feature>
<gene>
    <name evidence="11" type="ORF">niasHT_030555</name>
</gene>
<feature type="compositionally biased region" description="Acidic residues" evidence="9">
    <location>
        <begin position="2660"/>
        <end position="2684"/>
    </location>
</feature>
<dbReference type="GO" id="GO:0003887">
    <property type="term" value="F:DNA-directed DNA polymerase activity"/>
    <property type="evidence" value="ECO:0007669"/>
    <property type="project" value="UniProtKB-KW"/>
</dbReference>
<dbReference type="SUPFAM" id="SSF56672">
    <property type="entry name" value="DNA/RNA polymerases"/>
    <property type="match status" value="1"/>
</dbReference>
<keyword evidence="7" id="KW-0238">DNA-binding</keyword>
<feature type="compositionally biased region" description="Basic and acidic residues" evidence="9">
    <location>
        <begin position="967"/>
        <end position="982"/>
    </location>
</feature>
<dbReference type="GO" id="GO:0003677">
    <property type="term" value="F:DNA binding"/>
    <property type="evidence" value="ECO:0007669"/>
    <property type="project" value="UniProtKB-KW"/>
</dbReference>
<evidence type="ECO:0000256" key="8">
    <source>
        <dbReference type="ARBA" id="ARBA00049244"/>
    </source>
</evidence>
<dbReference type="SUPFAM" id="SSF57850">
    <property type="entry name" value="RING/U-box"/>
    <property type="match status" value="1"/>
</dbReference>
<evidence type="ECO:0000256" key="1">
    <source>
        <dbReference type="ARBA" id="ARBA00005755"/>
    </source>
</evidence>
<dbReference type="InterPro" id="IPR023211">
    <property type="entry name" value="DNA_pol_palm_dom_sf"/>
</dbReference>
<dbReference type="PANTHER" id="PTHR33568:SF3">
    <property type="entry name" value="DNA-DIRECTED DNA POLYMERASE"/>
    <property type="match status" value="1"/>
</dbReference>
<name>A0ABD2IYF6_9BILA</name>
<feature type="region of interest" description="Disordered" evidence="9">
    <location>
        <begin position="607"/>
        <end position="747"/>
    </location>
</feature>
<dbReference type="Gene3D" id="3.90.1600.10">
    <property type="entry name" value="Palm domain of DNA polymerase"/>
    <property type="match status" value="1"/>
</dbReference>
<feature type="compositionally biased region" description="Acidic residues" evidence="9">
    <location>
        <begin position="663"/>
        <end position="674"/>
    </location>
</feature>
<evidence type="ECO:0000256" key="6">
    <source>
        <dbReference type="ARBA" id="ARBA00022932"/>
    </source>
</evidence>
<dbReference type="GO" id="GO:0006260">
    <property type="term" value="P:DNA replication"/>
    <property type="evidence" value="ECO:0007669"/>
    <property type="project" value="UniProtKB-KW"/>
</dbReference>
<organism evidence="11 12">
    <name type="scientific">Heterodera trifolii</name>
    <dbReference type="NCBI Taxonomy" id="157864"/>
    <lineage>
        <taxon>Eukaryota</taxon>
        <taxon>Metazoa</taxon>
        <taxon>Ecdysozoa</taxon>
        <taxon>Nematoda</taxon>
        <taxon>Chromadorea</taxon>
        <taxon>Rhabditida</taxon>
        <taxon>Tylenchina</taxon>
        <taxon>Tylenchomorpha</taxon>
        <taxon>Tylenchoidea</taxon>
        <taxon>Heteroderidae</taxon>
        <taxon>Heteroderinae</taxon>
        <taxon>Heterodera</taxon>
    </lineage>
</organism>
<dbReference type="EC" id="2.7.7.7" evidence="2"/>
<keyword evidence="3" id="KW-0808">Transferase</keyword>
<evidence type="ECO:0000256" key="7">
    <source>
        <dbReference type="ARBA" id="ARBA00023125"/>
    </source>
</evidence>
<dbReference type="InterPro" id="IPR012337">
    <property type="entry name" value="RNaseH-like_sf"/>
</dbReference>
<dbReference type="InterPro" id="IPR036397">
    <property type="entry name" value="RNaseH_sf"/>
</dbReference>
<feature type="compositionally biased region" description="Polar residues" evidence="9">
    <location>
        <begin position="639"/>
        <end position="654"/>
    </location>
</feature>
<comment type="similarity">
    <text evidence="1">Belongs to the DNA polymerase type-B family.</text>
</comment>
<feature type="region of interest" description="Disordered" evidence="9">
    <location>
        <begin position="1464"/>
        <end position="1580"/>
    </location>
</feature>
<feature type="region of interest" description="Disordered" evidence="9">
    <location>
        <begin position="110"/>
        <end position="188"/>
    </location>
</feature>
<dbReference type="EMBL" id="JBICBT010001106">
    <property type="protein sequence ID" value="KAL3082541.1"/>
    <property type="molecule type" value="Genomic_DNA"/>
</dbReference>
<reference evidence="11 12" key="1">
    <citation type="submission" date="2024-10" db="EMBL/GenBank/DDBJ databases">
        <authorList>
            <person name="Kim D."/>
        </authorList>
    </citation>
    <scope>NUCLEOTIDE SEQUENCE [LARGE SCALE GENOMIC DNA]</scope>
    <source>
        <strain evidence="11">BH-2024</strain>
    </source>
</reference>
<feature type="domain" description="DNA-directed DNA polymerase family B mitochondria/virus" evidence="10">
    <location>
        <begin position="1763"/>
        <end position="1959"/>
    </location>
</feature>
<keyword evidence="6" id="KW-0239">DNA-directed DNA polymerase</keyword>
<dbReference type="SUPFAM" id="SSF53098">
    <property type="entry name" value="Ribonuclease H-like"/>
    <property type="match status" value="1"/>
</dbReference>
<feature type="compositionally biased region" description="Acidic residues" evidence="9">
    <location>
        <begin position="1546"/>
        <end position="1562"/>
    </location>
</feature>
<protein>
    <recommendedName>
        <fullName evidence="2">DNA-directed DNA polymerase</fullName>
        <ecNumber evidence="2">2.7.7.7</ecNumber>
    </recommendedName>
</protein>
<feature type="compositionally biased region" description="Low complexity" evidence="9">
    <location>
        <begin position="607"/>
        <end position="620"/>
    </location>
</feature>
<keyword evidence="5" id="KW-0235">DNA replication</keyword>
<dbReference type="GO" id="GO:0042575">
    <property type="term" value="C:DNA polymerase complex"/>
    <property type="evidence" value="ECO:0007669"/>
    <property type="project" value="UniProtKB-ARBA"/>
</dbReference>
<keyword evidence="4" id="KW-0548">Nucleotidyltransferase</keyword>
<evidence type="ECO:0000256" key="2">
    <source>
        <dbReference type="ARBA" id="ARBA00012417"/>
    </source>
</evidence>